<keyword evidence="1" id="KW-1133">Transmembrane helix</keyword>
<evidence type="ECO:0000256" key="1">
    <source>
        <dbReference type="SAM" id="Phobius"/>
    </source>
</evidence>
<dbReference type="RefSeq" id="XP_012651634.1">
    <property type="nucleotide sequence ID" value="XM_012796180.1"/>
</dbReference>
<name>W7X8X0_TETTS</name>
<organism evidence="2 3">
    <name type="scientific">Tetrahymena thermophila (strain SB210)</name>
    <dbReference type="NCBI Taxonomy" id="312017"/>
    <lineage>
        <taxon>Eukaryota</taxon>
        <taxon>Sar</taxon>
        <taxon>Alveolata</taxon>
        <taxon>Ciliophora</taxon>
        <taxon>Intramacronucleata</taxon>
        <taxon>Oligohymenophorea</taxon>
        <taxon>Hymenostomatida</taxon>
        <taxon>Tetrahymenina</taxon>
        <taxon>Tetrahymenidae</taxon>
        <taxon>Tetrahymena</taxon>
    </lineage>
</organism>
<keyword evidence="1" id="KW-0472">Membrane</keyword>
<dbReference type="Proteomes" id="UP000009168">
    <property type="component" value="Unassembled WGS sequence"/>
</dbReference>
<dbReference type="GeneID" id="24439800"/>
<reference evidence="3" key="1">
    <citation type="journal article" date="2006" name="PLoS Biol.">
        <title>Macronuclear genome sequence of the ciliate Tetrahymena thermophila, a model eukaryote.</title>
        <authorList>
            <person name="Eisen J.A."/>
            <person name="Coyne R.S."/>
            <person name="Wu M."/>
            <person name="Wu D."/>
            <person name="Thiagarajan M."/>
            <person name="Wortman J.R."/>
            <person name="Badger J.H."/>
            <person name="Ren Q."/>
            <person name="Amedeo P."/>
            <person name="Jones K.M."/>
            <person name="Tallon L.J."/>
            <person name="Delcher A.L."/>
            <person name="Salzberg S.L."/>
            <person name="Silva J.C."/>
            <person name="Haas B.J."/>
            <person name="Majoros W.H."/>
            <person name="Farzad M."/>
            <person name="Carlton J.M."/>
            <person name="Smith R.K. Jr."/>
            <person name="Garg J."/>
            <person name="Pearlman R.E."/>
            <person name="Karrer K.M."/>
            <person name="Sun L."/>
            <person name="Manning G."/>
            <person name="Elde N.C."/>
            <person name="Turkewitz A.P."/>
            <person name="Asai D.J."/>
            <person name="Wilkes D.E."/>
            <person name="Wang Y."/>
            <person name="Cai H."/>
            <person name="Collins K."/>
            <person name="Stewart B.A."/>
            <person name="Lee S.R."/>
            <person name="Wilamowska K."/>
            <person name="Weinberg Z."/>
            <person name="Ruzzo W.L."/>
            <person name="Wloga D."/>
            <person name="Gaertig J."/>
            <person name="Frankel J."/>
            <person name="Tsao C.-C."/>
            <person name="Gorovsky M.A."/>
            <person name="Keeling P.J."/>
            <person name="Waller R.F."/>
            <person name="Patron N.J."/>
            <person name="Cherry J.M."/>
            <person name="Stover N.A."/>
            <person name="Krieger C.J."/>
            <person name="del Toro C."/>
            <person name="Ryder H.F."/>
            <person name="Williamson S.C."/>
            <person name="Barbeau R.A."/>
            <person name="Hamilton E.P."/>
            <person name="Orias E."/>
        </authorList>
    </citation>
    <scope>NUCLEOTIDE SEQUENCE [LARGE SCALE GENOMIC DNA]</scope>
    <source>
        <strain evidence="3">SB210</strain>
    </source>
</reference>
<dbReference type="EMBL" id="GG662800">
    <property type="protein sequence ID" value="EWS75820.1"/>
    <property type="molecule type" value="Genomic_DNA"/>
</dbReference>
<dbReference type="KEGG" id="tet:TTHERM_000607119"/>
<dbReference type="AlphaFoldDB" id="W7X8X0"/>
<sequence length="271" mass="32607">MSIQDIQVIDTRHKQGDSIKSKDWEQLRKKIFQEDESLWNDTQLTLNGFEEHKFNINLNENMQKNNIMESKMQKCQIQNVNSRRLKSLNRLSFSRSKINQADLSNKYESYKQTDNNLSQKEFSCASNYWQNTNRRNTIKINTLFNTHPYFFRNLSMLTKIKLKMKHFLENFTNIQRSRLLNSEMRSLVNDQSDILEIKDDFVNNLLINFNKCSIFKHFQIPLFKLSSRIGFYTKLILTLINIIYLLFLSIFFVYKVEDYFSKIIKTFINFF</sequence>
<evidence type="ECO:0000313" key="2">
    <source>
        <dbReference type="EMBL" id="EWS75820.1"/>
    </source>
</evidence>
<dbReference type="InParanoid" id="W7X8X0"/>
<feature type="transmembrane region" description="Helical" evidence="1">
    <location>
        <begin position="231"/>
        <end position="254"/>
    </location>
</feature>
<evidence type="ECO:0000313" key="3">
    <source>
        <dbReference type="Proteomes" id="UP000009168"/>
    </source>
</evidence>
<protein>
    <submittedName>
        <fullName evidence="2">Cation channel family transporter, putative</fullName>
    </submittedName>
</protein>
<proteinExistence type="predicted"/>
<gene>
    <name evidence="2" type="ORF">TTHERM_000607119</name>
</gene>
<keyword evidence="3" id="KW-1185">Reference proteome</keyword>
<keyword evidence="1" id="KW-0812">Transmembrane</keyword>
<accession>W7X8X0</accession>